<sequence>TCWCKNIGMHTLGRKTGGCEGGICSNLSPDKTFVLIFLQGKENRVMGLFGIQHLGNDSREVSRAVWSDHHSKREQGSPKLTPVNTLLYPPLKISQSSLIVFSLCSQYTPGSSSKGFSEWTEEESCYFQVLISPGSGGARLGLLLNPPGRAG</sequence>
<reference evidence="1" key="3">
    <citation type="submission" date="2025-09" db="UniProtKB">
        <authorList>
            <consortium name="Ensembl"/>
        </authorList>
    </citation>
    <scope>IDENTIFICATION</scope>
</reference>
<dbReference type="AlphaFoldDB" id="A0A7N5KLU1"/>
<accession>A0A7N5KLU1</accession>
<evidence type="ECO:0000313" key="2">
    <source>
        <dbReference type="Proteomes" id="UP000008912"/>
    </source>
</evidence>
<protein>
    <submittedName>
        <fullName evidence="1">Uncharacterized protein</fullName>
    </submittedName>
</protein>
<dbReference type="GeneTree" id="ENSGT01000000221464"/>
<dbReference type="Proteomes" id="UP000008912">
    <property type="component" value="Unassembled WGS sequence"/>
</dbReference>
<keyword evidence="2" id="KW-1185">Reference proteome</keyword>
<reference evidence="1" key="2">
    <citation type="submission" date="2025-08" db="UniProtKB">
        <authorList>
            <consortium name="Ensembl"/>
        </authorList>
    </citation>
    <scope>IDENTIFICATION</scope>
</reference>
<dbReference type="InParanoid" id="A0A7N5KLU1"/>
<reference evidence="1 2" key="1">
    <citation type="journal article" date="2010" name="Nature">
        <title>The sequence and de novo assembly of the giant panda genome.</title>
        <authorList>
            <person name="Li R."/>
            <person name="Fan W."/>
            <person name="Tian G."/>
            <person name="Zhu H."/>
            <person name="He L."/>
            <person name="Cai J."/>
            <person name="Huang Q."/>
            <person name="Cai Q."/>
            <person name="Li B."/>
            <person name="Bai Y."/>
            <person name="Zhang Z."/>
            <person name="Zhang Y."/>
            <person name="Wang W."/>
            <person name="Li J."/>
            <person name="Wei F."/>
            <person name="Li H."/>
            <person name="Jian M."/>
            <person name="Li J."/>
            <person name="Zhang Z."/>
            <person name="Nielsen R."/>
            <person name="Li D."/>
            <person name="Gu W."/>
            <person name="Yang Z."/>
            <person name="Xuan Z."/>
            <person name="Ryder O.A."/>
            <person name="Leung F.C."/>
            <person name="Zhou Y."/>
            <person name="Cao J."/>
            <person name="Sun X."/>
            <person name="Fu Y."/>
            <person name="Fang X."/>
            <person name="Guo X."/>
            <person name="Wang B."/>
            <person name="Hou R."/>
            <person name="Shen F."/>
            <person name="Mu B."/>
            <person name="Ni P."/>
            <person name="Lin R."/>
            <person name="Qian W."/>
            <person name="Wang G."/>
            <person name="Yu C."/>
            <person name="Nie W."/>
            <person name="Wang J."/>
            <person name="Wu Z."/>
            <person name="Liang H."/>
            <person name="Min J."/>
            <person name="Wu Q."/>
            <person name="Cheng S."/>
            <person name="Ruan J."/>
            <person name="Wang M."/>
            <person name="Shi Z."/>
            <person name="Wen M."/>
            <person name="Liu B."/>
            <person name="Ren X."/>
            <person name="Zheng H."/>
            <person name="Dong D."/>
            <person name="Cook K."/>
            <person name="Shan G."/>
            <person name="Zhang H."/>
            <person name="Kosiol C."/>
            <person name="Xie X."/>
            <person name="Lu Z."/>
            <person name="Zheng H."/>
            <person name="Li Y."/>
            <person name="Steiner C.C."/>
            <person name="Lam T.T."/>
            <person name="Lin S."/>
            <person name="Zhang Q."/>
            <person name="Li G."/>
            <person name="Tian J."/>
            <person name="Gong T."/>
            <person name="Liu H."/>
            <person name="Zhang D."/>
            <person name="Fang L."/>
            <person name="Ye C."/>
            <person name="Zhang J."/>
            <person name="Hu W."/>
            <person name="Xu A."/>
            <person name="Ren Y."/>
            <person name="Zhang G."/>
            <person name="Bruford M.W."/>
            <person name="Li Q."/>
            <person name="Ma L."/>
            <person name="Guo Y."/>
            <person name="An N."/>
            <person name="Hu Y."/>
            <person name="Zheng Y."/>
            <person name="Shi Y."/>
            <person name="Li Z."/>
            <person name="Liu Q."/>
            <person name="Chen Y."/>
            <person name="Zhao J."/>
            <person name="Qu N."/>
            <person name="Zhao S."/>
            <person name="Tian F."/>
            <person name="Wang X."/>
            <person name="Wang H."/>
            <person name="Xu L."/>
            <person name="Liu X."/>
            <person name="Vinar T."/>
            <person name="Wang Y."/>
            <person name="Lam T.W."/>
            <person name="Yiu S.M."/>
            <person name="Liu S."/>
            <person name="Zhang H."/>
            <person name="Li D."/>
            <person name="Huang Y."/>
            <person name="Wang X."/>
            <person name="Yang G."/>
            <person name="Jiang Z."/>
            <person name="Wang J."/>
            <person name="Qin N."/>
            <person name="Li L."/>
            <person name="Li J."/>
            <person name="Bolund L."/>
            <person name="Kristiansen K."/>
            <person name="Wong G.K."/>
            <person name="Olson M."/>
            <person name="Zhang X."/>
            <person name="Li S."/>
            <person name="Yang H."/>
            <person name="Wang J."/>
            <person name="Wang J."/>
        </authorList>
    </citation>
    <scope>NUCLEOTIDE SEQUENCE [LARGE SCALE GENOMIC DNA]</scope>
</reference>
<dbReference type="Ensembl" id="ENSAMET00000041617.1">
    <property type="protein sequence ID" value="ENSAMEP00000042168.1"/>
    <property type="gene ID" value="ENSAMEG00000025901.1"/>
</dbReference>
<proteinExistence type="predicted"/>
<organism evidence="1 2">
    <name type="scientific">Ailuropoda melanoleuca</name>
    <name type="common">Giant panda</name>
    <dbReference type="NCBI Taxonomy" id="9646"/>
    <lineage>
        <taxon>Eukaryota</taxon>
        <taxon>Metazoa</taxon>
        <taxon>Chordata</taxon>
        <taxon>Craniata</taxon>
        <taxon>Vertebrata</taxon>
        <taxon>Euteleostomi</taxon>
        <taxon>Mammalia</taxon>
        <taxon>Eutheria</taxon>
        <taxon>Laurasiatheria</taxon>
        <taxon>Carnivora</taxon>
        <taxon>Caniformia</taxon>
        <taxon>Ursidae</taxon>
        <taxon>Ailuropoda</taxon>
    </lineage>
</organism>
<name>A0A7N5KLU1_AILME</name>
<evidence type="ECO:0000313" key="1">
    <source>
        <dbReference type="Ensembl" id="ENSAMEP00000042168.1"/>
    </source>
</evidence>